<dbReference type="Pfam" id="PF03446">
    <property type="entry name" value="NAD_binding_2"/>
    <property type="match status" value="1"/>
</dbReference>
<dbReference type="Pfam" id="PF14833">
    <property type="entry name" value="NAD_binding_11"/>
    <property type="match status" value="1"/>
</dbReference>
<dbReference type="PANTHER" id="PTHR43580">
    <property type="entry name" value="OXIDOREDUCTASE GLYR1-RELATED"/>
    <property type="match status" value="1"/>
</dbReference>
<sequence length="291" mass="30502">MSHDRELAFVGLGGMGAGMARCLRAAGYPLVVHNRTAAKAAPLAEAGARVAATSGEAVENARIVVLSLSDQHAVEQVLFGEMLGYLRPGTLVVDTSTLSPAYSAEASERLARVGVRRIEACVLGNPPMAQAGKLRIFTAGDRSGVEEAHDVLATLGQEIRYVGPVGAASTLKLAFNLILGNQVAALAEAVAFVESSGLDRERFLAALTASGFSSPTLAFRAEMVRNRSYEPPQFRVNLMAKDLRLAVDEADARGVGLVVTACAADRFTEAVRAGDGDKDAAVVAEPRSPVR</sequence>
<dbReference type="SUPFAM" id="SSF48179">
    <property type="entry name" value="6-phosphogluconate dehydrogenase C-terminal domain-like"/>
    <property type="match status" value="1"/>
</dbReference>
<evidence type="ECO:0000256" key="2">
    <source>
        <dbReference type="ARBA" id="ARBA00023002"/>
    </source>
</evidence>
<dbReference type="SUPFAM" id="SSF51735">
    <property type="entry name" value="NAD(P)-binding Rossmann-fold domains"/>
    <property type="match status" value="1"/>
</dbReference>
<protein>
    <submittedName>
        <fullName evidence="6">NAD(P)-dependent oxidoreductase</fullName>
    </submittedName>
</protein>
<dbReference type="InterPro" id="IPR036291">
    <property type="entry name" value="NAD(P)-bd_dom_sf"/>
</dbReference>
<gene>
    <name evidence="6" type="ORF">HCJ94_15390</name>
</gene>
<dbReference type="RefSeq" id="WP_168001707.1">
    <property type="nucleotide sequence ID" value="NZ_JAATEO010000015.1"/>
</dbReference>
<dbReference type="InterPro" id="IPR008927">
    <property type="entry name" value="6-PGluconate_DH-like_C_sf"/>
</dbReference>
<reference evidence="6 7" key="1">
    <citation type="submission" date="2020-03" db="EMBL/GenBank/DDBJ databases">
        <title>WGS of actinomycetes isolated from Thailand.</title>
        <authorList>
            <person name="Thawai C."/>
        </authorList>
    </citation>
    <scope>NUCLEOTIDE SEQUENCE [LARGE SCALE GENOMIC DNA]</scope>
    <source>
        <strain evidence="6 7">HSS6-12</strain>
    </source>
</reference>
<proteinExistence type="inferred from homology"/>
<evidence type="ECO:0000256" key="1">
    <source>
        <dbReference type="ARBA" id="ARBA00009080"/>
    </source>
</evidence>
<dbReference type="EMBL" id="JAATEO010000015">
    <property type="protein sequence ID" value="NJP33329.1"/>
    <property type="molecule type" value="Genomic_DNA"/>
</dbReference>
<comment type="caution">
    <text evidence="6">The sequence shown here is derived from an EMBL/GenBank/DDBJ whole genome shotgun (WGS) entry which is preliminary data.</text>
</comment>
<feature type="domain" description="6-phosphogluconate dehydrogenase NADP-binding" evidence="4">
    <location>
        <begin position="7"/>
        <end position="163"/>
    </location>
</feature>
<evidence type="ECO:0000256" key="3">
    <source>
        <dbReference type="ARBA" id="ARBA00023027"/>
    </source>
</evidence>
<accession>A0ABX0Z8M6</accession>
<dbReference type="InterPro" id="IPR013328">
    <property type="entry name" value="6PGD_dom2"/>
</dbReference>
<dbReference type="PIRSF" id="PIRSF000103">
    <property type="entry name" value="HIBADH"/>
    <property type="match status" value="1"/>
</dbReference>
<dbReference type="Gene3D" id="1.10.1040.10">
    <property type="entry name" value="N-(1-d-carboxylethyl)-l-norvaline Dehydrogenase, domain 2"/>
    <property type="match status" value="1"/>
</dbReference>
<keyword evidence="3" id="KW-0520">NAD</keyword>
<dbReference type="Gene3D" id="3.40.50.720">
    <property type="entry name" value="NAD(P)-binding Rossmann-like Domain"/>
    <property type="match status" value="1"/>
</dbReference>
<dbReference type="InterPro" id="IPR051265">
    <property type="entry name" value="HIBADH-related_NP60_sf"/>
</dbReference>
<name>A0ABX0Z8M6_9ACTN</name>
<keyword evidence="7" id="KW-1185">Reference proteome</keyword>
<comment type="similarity">
    <text evidence="1">Belongs to the HIBADH-related family.</text>
</comment>
<dbReference type="Proteomes" id="UP000783871">
    <property type="component" value="Unassembled WGS sequence"/>
</dbReference>
<dbReference type="InterPro" id="IPR006115">
    <property type="entry name" value="6PGDH_NADP-bd"/>
</dbReference>
<evidence type="ECO:0000259" key="5">
    <source>
        <dbReference type="Pfam" id="PF14833"/>
    </source>
</evidence>
<dbReference type="PANTHER" id="PTHR43580:SF2">
    <property type="entry name" value="CYTOKINE-LIKE NUCLEAR FACTOR N-PAC"/>
    <property type="match status" value="1"/>
</dbReference>
<dbReference type="InterPro" id="IPR029154">
    <property type="entry name" value="HIBADH-like_NADP-bd"/>
</dbReference>
<feature type="domain" description="3-hydroxyisobutyrate dehydrogenase-like NAD-binding" evidence="5">
    <location>
        <begin position="166"/>
        <end position="283"/>
    </location>
</feature>
<dbReference type="InterPro" id="IPR015815">
    <property type="entry name" value="HIBADH-related"/>
</dbReference>
<evidence type="ECO:0000313" key="6">
    <source>
        <dbReference type="EMBL" id="NJP33329.1"/>
    </source>
</evidence>
<organism evidence="6 7">
    <name type="scientific">Micromonospora thermarum</name>
    <dbReference type="NCBI Taxonomy" id="2720024"/>
    <lineage>
        <taxon>Bacteria</taxon>
        <taxon>Bacillati</taxon>
        <taxon>Actinomycetota</taxon>
        <taxon>Actinomycetes</taxon>
        <taxon>Micromonosporales</taxon>
        <taxon>Micromonosporaceae</taxon>
        <taxon>Micromonospora</taxon>
    </lineage>
</organism>
<evidence type="ECO:0000313" key="7">
    <source>
        <dbReference type="Proteomes" id="UP000783871"/>
    </source>
</evidence>
<evidence type="ECO:0000259" key="4">
    <source>
        <dbReference type="Pfam" id="PF03446"/>
    </source>
</evidence>
<keyword evidence="2" id="KW-0560">Oxidoreductase</keyword>